<evidence type="ECO:0000313" key="1">
    <source>
        <dbReference type="EMBL" id="MBE8719740.1"/>
    </source>
</evidence>
<comment type="caution">
    <text evidence="1">The sequence shown here is derived from an EMBL/GenBank/DDBJ whole genome shotgun (WGS) entry which is preliminary data.</text>
</comment>
<protein>
    <submittedName>
        <fullName evidence="1">Uncharacterized protein</fullName>
    </submittedName>
</protein>
<name>A0ABR9T375_9SPHI</name>
<dbReference type="Proteomes" id="UP000618319">
    <property type="component" value="Unassembled WGS sequence"/>
</dbReference>
<keyword evidence="2" id="KW-1185">Reference proteome</keyword>
<organism evidence="1 2">
    <name type="scientific">Sphingobacterium pedocola</name>
    <dbReference type="NCBI Taxonomy" id="2082722"/>
    <lineage>
        <taxon>Bacteria</taxon>
        <taxon>Pseudomonadati</taxon>
        <taxon>Bacteroidota</taxon>
        <taxon>Sphingobacteriia</taxon>
        <taxon>Sphingobacteriales</taxon>
        <taxon>Sphingobacteriaceae</taxon>
        <taxon>Sphingobacterium</taxon>
    </lineage>
</organism>
<reference evidence="1 2" key="1">
    <citation type="submission" date="2018-02" db="EMBL/GenBank/DDBJ databases">
        <title>Sphingobacterium KA21.</title>
        <authorList>
            <person name="Vasarhelyi B.M."/>
            <person name="Deshmukh S."/>
            <person name="Balint B."/>
            <person name="Kukolya J."/>
        </authorList>
    </citation>
    <scope>NUCLEOTIDE SEQUENCE [LARGE SCALE GENOMIC DNA]</scope>
    <source>
        <strain evidence="1 2">Ka21</strain>
    </source>
</reference>
<accession>A0ABR9T375</accession>
<proteinExistence type="predicted"/>
<dbReference type="EMBL" id="PSKQ01000015">
    <property type="protein sequence ID" value="MBE8719740.1"/>
    <property type="molecule type" value="Genomic_DNA"/>
</dbReference>
<sequence length="142" mass="16718">MESSRIIERLDPDYFKLSDSEHPGEFWLRDGILVQIVSRKITPEMPGSDPEILYYTSTPQVIQQPGNKVDDSRKRDYYSEYKIVDGSSTFLQYYRSTSNRTRFVLHDKQKRYQIIGHIRCKPEDLTKANHFAKTLLESIIIK</sequence>
<gene>
    <name evidence="1" type="ORF">C4F40_03235</name>
</gene>
<evidence type="ECO:0000313" key="2">
    <source>
        <dbReference type="Proteomes" id="UP000618319"/>
    </source>
</evidence>